<dbReference type="PROSITE" id="PS50995">
    <property type="entry name" value="HTH_MARR_2"/>
    <property type="match status" value="1"/>
</dbReference>
<evidence type="ECO:0000259" key="4">
    <source>
        <dbReference type="PROSITE" id="PS50995"/>
    </source>
</evidence>
<dbReference type="PANTHER" id="PTHR42756">
    <property type="entry name" value="TRANSCRIPTIONAL REGULATOR, MARR"/>
    <property type="match status" value="1"/>
</dbReference>
<dbReference type="PANTHER" id="PTHR42756:SF1">
    <property type="entry name" value="TRANSCRIPTIONAL REPRESSOR OF EMRAB OPERON"/>
    <property type="match status" value="1"/>
</dbReference>
<keyword evidence="1" id="KW-0805">Transcription regulation</keyword>
<evidence type="ECO:0000256" key="3">
    <source>
        <dbReference type="ARBA" id="ARBA00023163"/>
    </source>
</evidence>
<dbReference type="Pfam" id="PF12802">
    <property type="entry name" value="MarR_2"/>
    <property type="match status" value="1"/>
</dbReference>
<keyword evidence="2" id="KW-0238">DNA-binding</keyword>
<evidence type="ECO:0000256" key="2">
    <source>
        <dbReference type="ARBA" id="ARBA00023125"/>
    </source>
</evidence>
<dbReference type="InterPro" id="IPR036388">
    <property type="entry name" value="WH-like_DNA-bd_sf"/>
</dbReference>
<reference evidence="6" key="1">
    <citation type="submission" date="2018-12" db="EMBL/GenBank/DDBJ databases">
        <title>Genome sequence of Peanibacillus sp.</title>
        <authorList>
            <person name="Subramani G."/>
            <person name="Srinivasan S."/>
            <person name="Kim M.K."/>
        </authorList>
    </citation>
    <scope>NUCLEOTIDE SEQUENCE [LARGE SCALE GENOMIC DNA]</scope>
    <source>
        <strain evidence="6">18JY67-1</strain>
    </source>
</reference>
<dbReference type="SMART" id="SM00347">
    <property type="entry name" value="HTH_MARR"/>
    <property type="match status" value="1"/>
</dbReference>
<dbReference type="OrthoDB" id="2288024at2"/>
<evidence type="ECO:0000313" key="6">
    <source>
        <dbReference type="Proteomes" id="UP000272528"/>
    </source>
</evidence>
<dbReference type="Proteomes" id="UP000272528">
    <property type="component" value="Chromosome"/>
</dbReference>
<dbReference type="AlphaFoldDB" id="A0A3S9ACM6"/>
<dbReference type="Gene3D" id="1.10.10.10">
    <property type="entry name" value="Winged helix-like DNA-binding domain superfamily/Winged helix DNA-binding domain"/>
    <property type="match status" value="1"/>
</dbReference>
<dbReference type="InterPro" id="IPR036390">
    <property type="entry name" value="WH_DNA-bd_sf"/>
</dbReference>
<organism evidence="5 6">
    <name type="scientific">Paenibacillus albus</name>
    <dbReference type="NCBI Taxonomy" id="2495582"/>
    <lineage>
        <taxon>Bacteria</taxon>
        <taxon>Bacillati</taxon>
        <taxon>Bacillota</taxon>
        <taxon>Bacilli</taxon>
        <taxon>Bacillales</taxon>
        <taxon>Paenibacillaceae</taxon>
        <taxon>Paenibacillus</taxon>
    </lineage>
</organism>
<evidence type="ECO:0000256" key="1">
    <source>
        <dbReference type="ARBA" id="ARBA00023015"/>
    </source>
</evidence>
<protein>
    <submittedName>
        <fullName evidence="5">MarR family transcriptional regulator</fullName>
    </submittedName>
</protein>
<sequence length="140" mass="16175">MIKGTNTISEQIHLVQILQKTYILKQLKKLELNEIQARTLNYIYTHPGSIQRDLAQYLGKKDATITNILKNLENDKYIKREITVGNERQKQLYMTEDGKKLADLIQKVFLDLENVILNSLCDSEINSLKDGLKKVSDILK</sequence>
<evidence type="ECO:0000313" key="5">
    <source>
        <dbReference type="EMBL" id="AZN43502.1"/>
    </source>
</evidence>
<dbReference type="EMBL" id="CP034437">
    <property type="protein sequence ID" value="AZN43502.1"/>
    <property type="molecule type" value="Genomic_DNA"/>
</dbReference>
<keyword evidence="3" id="KW-0804">Transcription</keyword>
<dbReference type="GO" id="GO:0003677">
    <property type="term" value="F:DNA binding"/>
    <property type="evidence" value="ECO:0007669"/>
    <property type="project" value="UniProtKB-KW"/>
</dbReference>
<name>A0A3S9ACM6_9BACL</name>
<keyword evidence="6" id="KW-1185">Reference proteome</keyword>
<dbReference type="SUPFAM" id="SSF46785">
    <property type="entry name" value="Winged helix' DNA-binding domain"/>
    <property type="match status" value="1"/>
</dbReference>
<gene>
    <name evidence="5" type="ORF">EJC50_03435</name>
</gene>
<accession>A0A3S9ACM6</accession>
<proteinExistence type="predicted"/>
<dbReference type="KEGG" id="palb:EJC50_03435"/>
<dbReference type="InterPro" id="IPR000835">
    <property type="entry name" value="HTH_MarR-typ"/>
</dbReference>
<feature type="domain" description="HTH marR-type" evidence="4">
    <location>
        <begin position="1"/>
        <end position="137"/>
    </location>
</feature>
<dbReference type="GO" id="GO:0003700">
    <property type="term" value="F:DNA-binding transcription factor activity"/>
    <property type="evidence" value="ECO:0007669"/>
    <property type="project" value="InterPro"/>
</dbReference>